<dbReference type="InterPro" id="IPR039261">
    <property type="entry name" value="FNR_nucleotide-bd"/>
</dbReference>
<evidence type="ECO:0000313" key="11">
    <source>
        <dbReference type="Proteomes" id="UP001515100"/>
    </source>
</evidence>
<evidence type="ECO:0000256" key="1">
    <source>
        <dbReference type="ARBA" id="ARBA00001974"/>
    </source>
</evidence>
<gene>
    <name evidence="10" type="ORF">ESP62_005315</name>
</gene>
<dbReference type="PANTHER" id="PTHR47354:SF1">
    <property type="entry name" value="CARNITINE MONOOXYGENASE REDUCTASE SUBUNIT"/>
    <property type="match status" value="1"/>
</dbReference>
<dbReference type="Proteomes" id="UP001515100">
    <property type="component" value="Unassembled WGS sequence"/>
</dbReference>
<feature type="domain" description="FAD-binding FR-type" evidence="9">
    <location>
        <begin position="1"/>
        <end position="108"/>
    </location>
</feature>
<dbReference type="GO" id="GO:0046872">
    <property type="term" value="F:metal ion binding"/>
    <property type="evidence" value="ECO:0007669"/>
    <property type="project" value="UniProtKB-KW"/>
</dbReference>
<dbReference type="GO" id="GO:0016491">
    <property type="term" value="F:oxidoreductase activity"/>
    <property type="evidence" value="ECO:0007669"/>
    <property type="project" value="UniProtKB-KW"/>
</dbReference>
<dbReference type="InterPro" id="IPR006058">
    <property type="entry name" value="2Fe2S_fd_BS"/>
</dbReference>
<comment type="caution">
    <text evidence="10">The sequence shown here is derived from an EMBL/GenBank/DDBJ whole genome shotgun (WGS) entry which is preliminary data.</text>
</comment>
<evidence type="ECO:0000256" key="2">
    <source>
        <dbReference type="ARBA" id="ARBA00022630"/>
    </source>
</evidence>
<dbReference type="PRINTS" id="PR00409">
    <property type="entry name" value="PHDIOXRDTASE"/>
</dbReference>
<dbReference type="RefSeq" id="WP_129181225.1">
    <property type="nucleotide sequence ID" value="NZ_JAGIOG010000001.1"/>
</dbReference>
<sequence>MSVKAVEIETVAIVASLVQVAQDVVELTLVPADGAQLPPWEPGAHLDVVLGDGLVRQYSLCGSPSVRDSYTVAVLRAPDSRGGSEAVHRLAEGQRVTIRGPRNHFGLEDSARYVFIAGGIGITPIIPMIEQADASGADWILHYGGRTSGSMAYRERLAAHGDRVRCVPGDERGRIDLEAALDVETADTLVYCCGPESLLAAVEERCAGWPAGSLHLERFSPREHELDGEDSAFEVVLEQSGMTLTVEPGVTVFDTMRAAGVAVLGSCLEGVCGTCEQGVLAGEVDHRDSVLDDDERAANDCMMVCVSRARSPRLVLDA</sequence>
<dbReference type="InterPro" id="IPR001041">
    <property type="entry name" value="2Fe-2S_ferredoxin-type"/>
</dbReference>
<dbReference type="CDD" id="cd00207">
    <property type="entry name" value="fer2"/>
    <property type="match status" value="1"/>
</dbReference>
<accession>A0A641AR62</accession>
<dbReference type="Gene3D" id="3.40.50.80">
    <property type="entry name" value="Nucleotide-binding domain of ferredoxin-NADP reductase (FNR) module"/>
    <property type="match status" value="1"/>
</dbReference>
<dbReference type="SUPFAM" id="SSF54292">
    <property type="entry name" value="2Fe-2S ferredoxin-like"/>
    <property type="match status" value="1"/>
</dbReference>
<dbReference type="InterPro" id="IPR036010">
    <property type="entry name" value="2Fe-2S_ferredoxin-like_sf"/>
</dbReference>
<dbReference type="CDD" id="cd06185">
    <property type="entry name" value="PDR_like"/>
    <property type="match status" value="1"/>
</dbReference>
<dbReference type="Pfam" id="PF00175">
    <property type="entry name" value="NAD_binding_1"/>
    <property type="match status" value="1"/>
</dbReference>
<keyword evidence="4" id="KW-0479">Metal-binding</keyword>
<comment type="cofactor">
    <cofactor evidence="1">
        <name>FAD</name>
        <dbReference type="ChEBI" id="CHEBI:57692"/>
    </cofactor>
</comment>
<dbReference type="InterPro" id="IPR017927">
    <property type="entry name" value="FAD-bd_FR_type"/>
</dbReference>
<dbReference type="InterPro" id="IPR017938">
    <property type="entry name" value="Riboflavin_synthase-like_b-brl"/>
</dbReference>
<dbReference type="PANTHER" id="PTHR47354">
    <property type="entry name" value="NADH OXIDOREDUCTASE HCR"/>
    <property type="match status" value="1"/>
</dbReference>
<dbReference type="AlphaFoldDB" id="A0A641AR62"/>
<evidence type="ECO:0000256" key="5">
    <source>
        <dbReference type="ARBA" id="ARBA00023002"/>
    </source>
</evidence>
<dbReference type="InterPro" id="IPR050415">
    <property type="entry name" value="MRET"/>
</dbReference>
<keyword evidence="5" id="KW-0560">Oxidoreductase</keyword>
<dbReference type="SUPFAM" id="SSF63380">
    <property type="entry name" value="Riboflavin synthase domain-like"/>
    <property type="match status" value="1"/>
</dbReference>
<evidence type="ECO:0000256" key="6">
    <source>
        <dbReference type="ARBA" id="ARBA00023004"/>
    </source>
</evidence>
<dbReference type="GO" id="GO:0051537">
    <property type="term" value="F:2 iron, 2 sulfur cluster binding"/>
    <property type="evidence" value="ECO:0007669"/>
    <property type="project" value="UniProtKB-KW"/>
</dbReference>
<evidence type="ECO:0000256" key="3">
    <source>
        <dbReference type="ARBA" id="ARBA00022714"/>
    </source>
</evidence>
<dbReference type="PROSITE" id="PS51085">
    <property type="entry name" value="2FE2S_FER_2"/>
    <property type="match status" value="1"/>
</dbReference>
<dbReference type="Pfam" id="PF00111">
    <property type="entry name" value="Fer2"/>
    <property type="match status" value="1"/>
</dbReference>
<dbReference type="InterPro" id="IPR001433">
    <property type="entry name" value="OxRdtase_FAD/NAD-bd"/>
</dbReference>
<proteinExistence type="predicted"/>
<dbReference type="PROSITE" id="PS00197">
    <property type="entry name" value="2FE2S_FER_1"/>
    <property type="match status" value="1"/>
</dbReference>
<evidence type="ECO:0000256" key="7">
    <source>
        <dbReference type="ARBA" id="ARBA00023014"/>
    </source>
</evidence>
<evidence type="ECO:0000313" key="10">
    <source>
        <dbReference type="EMBL" id="KAA1380596.1"/>
    </source>
</evidence>
<dbReference type="InterPro" id="IPR012675">
    <property type="entry name" value="Beta-grasp_dom_sf"/>
</dbReference>
<dbReference type="Gene3D" id="3.10.20.30">
    <property type="match status" value="1"/>
</dbReference>
<organism evidence="10 11">
    <name type="scientific">Aeromicrobium fastidiosum</name>
    <dbReference type="NCBI Taxonomy" id="52699"/>
    <lineage>
        <taxon>Bacteria</taxon>
        <taxon>Bacillati</taxon>
        <taxon>Actinomycetota</taxon>
        <taxon>Actinomycetes</taxon>
        <taxon>Propionibacteriales</taxon>
        <taxon>Nocardioidaceae</taxon>
        <taxon>Aeromicrobium</taxon>
    </lineage>
</organism>
<keyword evidence="3" id="KW-0001">2Fe-2S</keyword>
<dbReference type="SUPFAM" id="SSF52343">
    <property type="entry name" value="Ferredoxin reductase-like, C-terminal NADP-linked domain"/>
    <property type="match status" value="1"/>
</dbReference>
<name>A0A641AR62_9ACTN</name>
<dbReference type="EMBL" id="SDPP02000001">
    <property type="protein sequence ID" value="KAA1380596.1"/>
    <property type="molecule type" value="Genomic_DNA"/>
</dbReference>
<dbReference type="OrthoDB" id="3807506at2"/>
<dbReference type="Gene3D" id="2.40.30.10">
    <property type="entry name" value="Translation factors"/>
    <property type="match status" value="1"/>
</dbReference>
<feature type="domain" description="2Fe-2S ferredoxin-type" evidence="8">
    <location>
        <begin position="233"/>
        <end position="318"/>
    </location>
</feature>
<protein>
    <submittedName>
        <fullName evidence="10">Oxidoreductase</fullName>
    </submittedName>
</protein>
<evidence type="ECO:0000259" key="8">
    <source>
        <dbReference type="PROSITE" id="PS51085"/>
    </source>
</evidence>
<dbReference type="PROSITE" id="PS51384">
    <property type="entry name" value="FAD_FR"/>
    <property type="match status" value="1"/>
</dbReference>
<keyword evidence="7" id="KW-0411">Iron-sulfur</keyword>
<keyword evidence="2" id="KW-0285">Flavoprotein</keyword>
<evidence type="ECO:0000256" key="4">
    <source>
        <dbReference type="ARBA" id="ARBA00022723"/>
    </source>
</evidence>
<keyword evidence="6" id="KW-0408">Iron</keyword>
<keyword evidence="11" id="KW-1185">Reference proteome</keyword>
<reference evidence="10" key="1">
    <citation type="submission" date="2019-09" db="EMBL/GenBank/DDBJ databases">
        <authorList>
            <person name="Li J."/>
        </authorList>
    </citation>
    <scope>NUCLEOTIDE SEQUENCE [LARGE SCALE GENOMIC DNA]</scope>
    <source>
        <strain evidence="10">NRBC 14897</strain>
    </source>
</reference>
<evidence type="ECO:0000259" key="9">
    <source>
        <dbReference type="PROSITE" id="PS51384"/>
    </source>
</evidence>